<keyword evidence="1" id="KW-0732">Signal</keyword>
<reference evidence="5 6" key="1">
    <citation type="submission" date="2016-10" db="EMBL/GenBank/DDBJ databases">
        <authorList>
            <person name="de Groot N.N."/>
        </authorList>
    </citation>
    <scope>NUCLEOTIDE SEQUENCE [LARGE SCALE GENOMIC DNA]</scope>
    <source>
        <strain evidence="5 6">CGMCC 1.7666</strain>
    </source>
</reference>
<evidence type="ECO:0000256" key="1">
    <source>
        <dbReference type="ARBA" id="ARBA00022729"/>
    </source>
</evidence>
<dbReference type="Gene3D" id="3.40.30.10">
    <property type="entry name" value="Glutaredoxin"/>
    <property type="match status" value="1"/>
</dbReference>
<keyword evidence="4" id="KW-0676">Redox-active center</keyword>
<dbReference type="GO" id="GO:0016853">
    <property type="term" value="F:isomerase activity"/>
    <property type="evidence" value="ECO:0007669"/>
    <property type="project" value="UniProtKB-KW"/>
</dbReference>
<evidence type="ECO:0000313" key="5">
    <source>
        <dbReference type="EMBL" id="SCY47337.1"/>
    </source>
</evidence>
<keyword evidence="2" id="KW-0560">Oxidoreductase</keyword>
<evidence type="ECO:0000256" key="4">
    <source>
        <dbReference type="ARBA" id="ARBA00023284"/>
    </source>
</evidence>
<evidence type="ECO:0000256" key="3">
    <source>
        <dbReference type="ARBA" id="ARBA00023157"/>
    </source>
</evidence>
<dbReference type="PANTHER" id="PTHR13887">
    <property type="entry name" value="GLUTATHIONE S-TRANSFERASE KAPPA"/>
    <property type="match status" value="1"/>
</dbReference>
<evidence type="ECO:0000256" key="2">
    <source>
        <dbReference type="ARBA" id="ARBA00023002"/>
    </source>
</evidence>
<dbReference type="CDD" id="cd03025">
    <property type="entry name" value="DsbA_FrnE_like"/>
    <property type="match status" value="1"/>
</dbReference>
<dbReference type="EMBL" id="FMVJ01000004">
    <property type="protein sequence ID" value="SCY47337.1"/>
    <property type="molecule type" value="Genomic_DNA"/>
</dbReference>
<dbReference type="Proteomes" id="UP000199569">
    <property type="component" value="Unassembled WGS sequence"/>
</dbReference>
<keyword evidence="6" id="KW-1185">Reference proteome</keyword>
<accession>A0A1G5G7J1</accession>
<gene>
    <name evidence="5" type="ORF">SAMN02927923_01407</name>
</gene>
<proteinExistence type="predicted"/>
<dbReference type="GO" id="GO:0016491">
    <property type="term" value="F:oxidoreductase activity"/>
    <property type="evidence" value="ECO:0007669"/>
    <property type="project" value="UniProtKB-KW"/>
</dbReference>
<keyword evidence="3" id="KW-1015">Disulfide bond</keyword>
<dbReference type="STRING" id="549386.SAMN02927923_01407"/>
<name>A0A1G5G7J1_9HYPH</name>
<dbReference type="Pfam" id="PF13743">
    <property type="entry name" value="Thioredoxin_5"/>
    <property type="match status" value="1"/>
</dbReference>
<dbReference type="InterPro" id="IPR036249">
    <property type="entry name" value="Thioredoxin-like_sf"/>
</dbReference>
<dbReference type="OrthoDB" id="9799122at2"/>
<dbReference type="AlphaFoldDB" id="A0A1G5G7J1"/>
<dbReference type="PANTHER" id="PTHR13887:SF14">
    <property type="entry name" value="DISULFIDE BOND FORMATION PROTEIN D"/>
    <property type="match status" value="1"/>
</dbReference>
<keyword evidence="5" id="KW-0413">Isomerase</keyword>
<organism evidence="5 6">
    <name type="scientific">Microvirga guangxiensis</name>
    <dbReference type="NCBI Taxonomy" id="549386"/>
    <lineage>
        <taxon>Bacteria</taxon>
        <taxon>Pseudomonadati</taxon>
        <taxon>Pseudomonadota</taxon>
        <taxon>Alphaproteobacteria</taxon>
        <taxon>Hyphomicrobiales</taxon>
        <taxon>Methylobacteriaceae</taxon>
        <taxon>Microvirga</taxon>
    </lineage>
</organism>
<protein>
    <submittedName>
        <fullName evidence="5">Predicted dithiol-disulfide isomerase, DsbA family</fullName>
    </submittedName>
</protein>
<evidence type="ECO:0000313" key="6">
    <source>
        <dbReference type="Proteomes" id="UP000199569"/>
    </source>
</evidence>
<sequence length="221" mass="25098">MSNPVIKIDFYHDVVCGWCFVIAPRLRKLSEELPLEIRHRSFVLQDSREEMVRAWGSLERAKREILGHWERCRDADDDKSRINVEGMWKQTFEYPSGMIGTLGCKAAEIQGGQAAHWDMFDAVQRAHLTENRNIGDAGVIVDVAREIGLDMPRFERDLRSAYTRQKVEEDRAKARSLGIRSIPSVVIEEAGVVLGTAPTEVLRSQLLAIQERLRTGRSVPA</sequence>
<dbReference type="SUPFAM" id="SSF52833">
    <property type="entry name" value="Thioredoxin-like"/>
    <property type="match status" value="1"/>
</dbReference>
<dbReference type="RefSeq" id="WP_091132537.1">
    <property type="nucleotide sequence ID" value="NZ_FMVJ01000004.1"/>
</dbReference>